<keyword evidence="2" id="KW-1185">Reference proteome</keyword>
<evidence type="ECO:0000313" key="2">
    <source>
        <dbReference type="Proteomes" id="UP000035680"/>
    </source>
</evidence>
<sequence length="179" mass="20275">MNSLLKKESKHNRSITATSMNKKDKTLNNEARLVFKNKLKESSDGKLNRTYTFGADLTSGKERRNSLSADSDIFDYNIDDLVRGIKPRHPSRSASKSLTCKKKICSSLYYPIPVSSSKFKNNTPDKTETLSTCEDKWRANLPSVNGFSSTNLCGHKIFSRAKLDLVKYEASLNYKHNKK</sequence>
<reference evidence="2" key="1">
    <citation type="submission" date="2014-07" db="EMBL/GenBank/DDBJ databases">
        <authorList>
            <person name="Martin A.A"/>
            <person name="De Silva N."/>
        </authorList>
    </citation>
    <scope>NUCLEOTIDE SEQUENCE</scope>
</reference>
<evidence type="ECO:0000313" key="3">
    <source>
        <dbReference type="WBParaSite" id="SVE_1008000.1"/>
    </source>
</evidence>
<accession>A0A0K0FM53</accession>
<dbReference type="AlphaFoldDB" id="A0A0K0FM53"/>
<dbReference type="WBParaSite" id="SVE_1008000.1">
    <property type="protein sequence ID" value="SVE_1008000.1"/>
    <property type="gene ID" value="SVE_1008000"/>
</dbReference>
<dbReference type="Proteomes" id="UP000035680">
    <property type="component" value="Unassembled WGS sequence"/>
</dbReference>
<name>A0A0K0FM53_STRVS</name>
<protein>
    <submittedName>
        <fullName evidence="3">Uncharacterized protein</fullName>
    </submittedName>
</protein>
<feature type="region of interest" description="Disordered" evidence="1">
    <location>
        <begin position="1"/>
        <end position="23"/>
    </location>
</feature>
<proteinExistence type="predicted"/>
<reference evidence="3" key="2">
    <citation type="submission" date="2015-08" db="UniProtKB">
        <authorList>
            <consortium name="WormBaseParasite"/>
        </authorList>
    </citation>
    <scope>IDENTIFICATION</scope>
</reference>
<evidence type="ECO:0000256" key="1">
    <source>
        <dbReference type="SAM" id="MobiDB-lite"/>
    </source>
</evidence>
<organism evidence="2 3">
    <name type="scientific">Strongyloides venezuelensis</name>
    <name type="common">Threadworm</name>
    <dbReference type="NCBI Taxonomy" id="75913"/>
    <lineage>
        <taxon>Eukaryota</taxon>
        <taxon>Metazoa</taxon>
        <taxon>Ecdysozoa</taxon>
        <taxon>Nematoda</taxon>
        <taxon>Chromadorea</taxon>
        <taxon>Rhabditida</taxon>
        <taxon>Tylenchina</taxon>
        <taxon>Panagrolaimomorpha</taxon>
        <taxon>Strongyloidoidea</taxon>
        <taxon>Strongyloididae</taxon>
        <taxon>Strongyloides</taxon>
    </lineage>
</organism>